<dbReference type="GO" id="GO:0006270">
    <property type="term" value="P:DNA replication initiation"/>
    <property type="evidence" value="ECO:0007669"/>
    <property type="project" value="TreeGrafter"/>
</dbReference>
<evidence type="ECO:0000256" key="1">
    <source>
        <dbReference type="ARBA" id="ARBA00004123"/>
    </source>
</evidence>
<dbReference type="GO" id="GO:0003688">
    <property type="term" value="F:DNA replication origin binding"/>
    <property type="evidence" value="ECO:0007669"/>
    <property type="project" value="TreeGrafter"/>
</dbReference>
<evidence type="ECO:0000256" key="8">
    <source>
        <dbReference type="ARBA" id="ARBA00023242"/>
    </source>
</evidence>
<dbReference type="PIRSF" id="PIRSF007858">
    <property type="entry name" value="ORC4"/>
    <property type="match status" value="1"/>
</dbReference>
<keyword evidence="7" id="KW-0238">DNA-binding</keyword>
<comment type="similarity">
    <text evidence="2">Belongs to the ORC4 family.</text>
</comment>
<comment type="subcellular location">
    <subcellularLocation>
        <location evidence="1">Nucleus</location>
    </subcellularLocation>
</comment>
<evidence type="ECO:0000313" key="12">
    <source>
        <dbReference type="Proteomes" id="UP000092461"/>
    </source>
</evidence>
<dbReference type="PANTHER" id="PTHR12087:SF0">
    <property type="entry name" value="ORIGIN RECOGNITION COMPLEX SUBUNIT 4"/>
    <property type="match status" value="1"/>
</dbReference>
<name>A0A1B0GH13_LUTLO</name>
<dbReference type="InterPro" id="IPR032705">
    <property type="entry name" value="ORC4_C"/>
</dbReference>
<dbReference type="CDD" id="cd00009">
    <property type="entry name" value="AAA"/>
    <property type="match status" value="1"/>
</dbReference>
<evidence type="ECO:0000256" key="6">
    <source>
        <dbReference type="ARBA" id="ARBA00022840"/>
    </source>
</evidence>
<dbReference type="Proteomes" id="UP000092461">
    <property type="component" value="Unassembled WGS sequence"/>
</dbReference>
<organism evidence="11 12">
    <name type="scientific">Lutzomyia longipalpis</name>
    <name type="common">Sand fly</name>
    <dbReference type="NCBI Taxonomy" id="7200"/>
    <lineage>
        <taxon>Eukaryota</taxon>
        <taxon>Metazoa</taxon>
        <taxon>Ecdysozoa</taxon>
        <taxon>Arthropoda</taxon>
        <taxon>Hexapoda</taxon>
        <taxon>Insecta</taxon>
        <taxon>Pterygota</taxon>
        <taxon>Neoptera</taxon>
        <taxon>Endopterygota</taxon>
        <taxon>Diptera</taxon>
        <taxon>Nematocera</taxon>
        <taxon>Psychodoidea</taxon>
        <taxon>Psychodidae</taxon>
        <taxon>Lutzomyia</taxon>
        <taxon>Lutzomyia</taxon>
    </lineage>
</organism>
<keyword evidence="12" id="KW-1185">Reference proteome</keyword>
<dbReference type="VEuPathDB" id="VectorBase:LLONM1_007958"/>
<dbReference type="GO" id="GO:0005524">
    <property type="term" value="F:ATP binding"/>
    <property type="evidence" value="ECO:0007669"/>
    <property type="project" value="UniProtKB-KW"/>
</dbReference>
<dbReference type="Pfam" id="PF13191">
    <property type="entry name" value="AAA_16"/>
    <property type="match status" value="1"/>
</dbReference>
<dbReference type="PANTHER" id="PTHR12087">
    <property type="entry name" value="ORIGIN RECOGNITION COMPLEX SUBUNIT 4"/>
    <property type="match status" value="1"/>
</dbReference>
<dbReference type="InterPro" id="IPR041664">
    <property type="entry name" value="AAA_16"/>
</dbReference>
<proteinExistence type="inferred from homology"/>
<reference evidence="11" key="1">
    <citation type="submission" date="2020-05" db="UniProtKB">
        <authorList>
            <consortium name="EnsemblMetazoa"/>
        </authorList>
    </citation>
    <scope>IDENTIFICATION</scope>
    <source>
        <strain evidence="11">Jacobina</strain>
    </source>
</reference>
<keyword evidence="5" id="KW-0547">Nucleotide-binding</keyword>
<dbReference type="Gene3D" id="3.40.50.300">
    <property type="entry name" value="P-loop containing nucleotide triphosphate hydrolases"/>
    <property type="match status" value="1"/>
</dbReference>
<evidence type="ECO:0000256" key="5">
    <source>
        <dbReference type="ARBA" id="ARBA00022741"/>
    </source>
</evidence>
<dbReference type="EnsemblMetazoa" id="LLOJ000988-RA">
    <property type="protein sequence ID" value="LLOJ000988-PA"/>
    <property type="gene ID" value="LLOJ000988"/>
</dbReference>
<dbReference type="Pfam" id="PF14629">
    <property type="entry name" value="ORC4_C"/>
    <property type="match status" value="1"/>
</dbReference>
<dbReference type="AlphaFoldDB" id="A0A1B0GH13"/>
<evidence type="ECO:0000259" key="10">
    <source>
        <dbReference type="Pfam" id="PF14629"/>
    </source>
</evidence>
<feature type="domain" description="Origin recognition complex subunit 4 C-terminal" evidence="10">
    <location>
        <begin position="260"/>
        <end position="325"/>
    </location>
</feature>
<dbReference type="SUPFAM" id="SSF52540">
    <property type="entry name" value="P-loop containing nucleoside triphosphate hydrolases"/>
    <property type="match status" value="1"/>
</dbReference>
<evidence type="ECO:0000256" key="2">
    <source>
        <dbReference type="ARBA" id="ARBA00005334"/>
    </source>
</evidence>
<keyword evidence="8" id="KW-0539">Nucleus</keyword>
<protein>
    <recommendedName>
        <fullName evidence="3">Origin recognition complex subunit 4</fullName>
    </recommendedName>
</protein>
<accession>A0A1B0GH13</accession>
<dbReference type="EMBL" id="AJWK01003878">
    <property type="status" value="NOT_ANNOTATED_CDS"/>
    <property type="molecule type" value="Genomic_DNA"/>
</dbReference>
<evidence type="ECO:0000256" key="3">
    <source>
        <dbReference type="ARBA" id="ARBA00019083"/>
    </source>
</evidence>
<dbReference type="GO" id="GO:0005664">
    <property type="term" value="C:nuclear origin of replication recognition complex"/>
    <property type="evidence" value="ECO:0007669"/>
    <property type="project" value="TreeGrafter"/>
</dbReference>
<dbReference type="VEuPathDB" id="VectorBase:LLOJ000988"/>
<dbReference type="InterPro" id="IPR027417">
    <property type="entry name" value="P-loop_NTPase"/>
</dbReference>
<evidence type="ECO:0000256" key="4">
    <source>
        <dbReference type="ARBA" id="ARBA00022705"/>
    </source>
</evidence>
<keyword evidence="4" id="KW-0235">DNA replication</keyword>
<keyword evidence="6" id="KW-0067">ATP-binding</keyword>
<evidence type="ECO:0000256" key="7">
    <source>
        <dbReference type="ARBA" id="ARBA00023125"/>
    </source>
</evidence>
<evidence type="ECO:0000313" key="11">
    <source>
        <dbReference type="EnsemblMetazoa" id="LLOJ000988-PA"/>
    </source>
</evidence>
<dbReference type="FunFam" id="3.40.50.300:FF:000649">
    <property type="entry name" value="Origin recognition complex subunit 4"/>
    <property type="match status" value="1"/>
</dbReference>
<dbReference type="InterPro" id="IPR016527">
    <property type="entry name" value="ORC4"/>
</dbReference>
<dbReference type="GO" id="GO:0005737">
    <property type="term" value="C:cytoplasm"/>
    <property type="evidence" value="ECO:0007669"/>
    <property type="project" value="UniProtKB-ARBA"/>
</dbReference>
<feature type="domain" description="Orc1-like AAA ATPase" evidence="9">
    <location>
        <begin position="40"/>
        <end position="188"/>
    </location>
</feature>
<evidence type="ECO:0000259" key="9">
    <source>
        <dbReference type="Pfam" id="PF13191"/>
    </source>
</evidence>
<sequence length="329" mass="37816">MLEDENCDRENGNYAEEAIFTRKYLKNVIMGGCGLNNSYEEQRQHIEELFRKVAANGESNSAILIGPRGCGKTTLIASVLMDILAERWFTENSMIVYLNGLIHTDDKLALSSIAVQLRLENTVDGKVFGSFAENLEFLLTSLRQGDRKESKSVIFILEEFDLFCSHHNQTLLYNLFDISQSPQVPVCVLGVTCRLDVMELLEKRVKSRFSHRQIFLFPPSNDPEQRISAFRERLKLPTKKSPPLSVRTHLEENNPCEFNFLRLNVNQIPCKASAKWIQEWNRSIEKLTEREEIRRGLKTMYEIDISEHSFRTFLIDIISLVSPNEAPPG</sequence>